<keyword evidence="5" id="KW-0808">Transferase</keyword>
<proteinExistence type="predicted"/>
<evidence type="ECO:0000256" key="2">
    <source>
        <dbReference type="ARBA" id="ARBA00004651"/>
    </source>
</evidence>
<dbReference type="EC" id="2.7.13.3" evidence="3"/>
<dbReference type="Gene3D" id="3.30.565.10">
    <property type="entry name" value="Histidine kinase-like ATPase, C-terminal domain"/>
    <property type="match status" value="1"/>
</dbReference>
<keyword evidence="7 13" id="KW-0418">Kinase</keyword>
<gene>
    <name evidence="13" type="ORF">SAMN05421737_105207</name>
</gene>
<dbReference type="InterPro" id="IPR003594">
    <property type="entry name" value="HATPase_dom"/>
</dbReference>
<keyword evidence="6" id="KW-0547">Nucleotide-binding</keyword>
<feature type="transmembrane region" description="Helical" evidence="11">
    <location>
        <begin position="155"/>
        <end position="178"/>
    </location>
</feature>
<dbReference type="Pfam" id="PF00512">
    <property type="entry name" value="HisKA"/>
    <property type="match status" value="1"/>
</dbReference>
<dbReference type="PROSITE" id="PS50109">
    <property type="entry name" value="HIS_KIN"/>
    <property type="match status" value="1"/>
</dbReference>
<dbReference type="InterPro" id="IPR036890">
    <property type="entry name" value="HATPase_C_sf"/>
</dbReference>
<dbReference type="GO" id="GO:0000155">
    <property type="term" value="F:phosphorelay sensor kinase activity"/>
    <property type="evidence" value="ECO:0007669"/>
    <property type="project" value="InterPro"/>
</dbReference>
<dbReference type="FunFam" id="1.10.287.130:FF:000001">
    <property type="entry name" value="Two-component sensor histidine kinase"/>
    <property type="match status" value="1"/>
</dbReference>
<dbReference type="GO" id="GO:0005524">
    <property type="term" value="F:ATP binding"/>
    <property type="evidence" value="ECO:0007669"/>
    <property type="project" value="UniProtKB-KW"/>
</dbReference>
<dbReference type="InterPro" id="IPR003661">
    <property type="entry name" value="HisK_dim/P_dom"/>
</dbReference>
<keyword evidence="11" id="KW-1133">Transmembrane helix</keyword>
<comment type="catalytic activity">
    <reaction evidence="1">
        <text>ATP + protein L-histidine = ADP + protein N-phospho-L-histidine.</text>
        <dbReference type="EC" id="2.7.13.3"/>
    </reaction>
</comment>
<keyword evidence="10 11" id="KW-0472">Membrane</keyword>
<feature type="domain" description="Histidine kinase" evidence="12">
    <location>
        <begin position="250"/>
        <end position="474"/>
    </location>
</feature>
<dbReference type="Gene3D" id="1.10.287.130">
    <property type="match status" value="1"/>
</dbReference>
<keyword evidence="8" id="KW-0067">ATP-binding</keyword>
<dbReference type="Proteomes" id="UP000242662">
    <property type="component" value="Unassembled WGS sequence"/>
</dbReference>
<keyword evidence="14" id="KW-1185">Reference proteome</keyword>
<evidence type="ECO:0000256" key="3">
    <source>
        <dbReference type="ARBA" id="ARBA00012438"/>
    </source>
</evidence>
<dbReference type="GO" id="GO:0005886">
    <property type="term" value="C:plasma membrane"/>
    <property type="evidence" value="ECO:0007669"/>
    <property type="project" value="UniProtKB-SubCell"/>
</dbReference>
<dbReference type="InterPro" id="IPR036097">
    <property type="entry name" value="HisK_dim/P_sf"/>
</dbReference>
<evidence type="ECO:0000256" key="5">
    <source>
        <dbReference type="ARBA" id="ARBA00022679"/>
    </source>
</evidence>
<evidence type="ECO:0000256" key="1">
    <source>
        <dbReference type="ARBA" id="ARBA00000085"/>
    </source>
</evidence>
<organism evidence="13 14">
    <name type="scientific">Shouchella lonarensis</name>
    <dbReference type="NCBI Taxonomy" id="1464122"/>
    <lineage>
        <taxon>Bacteria</taxon>
        <taxon>Bacillati</taxon>
        <taxon>Bacillota</taxon>
        <taxon>Bacilli</taxon>
        <taxon>Bacillales</taxon>
        <taxon>Bacillaceae</taxon>
        <taxon>Shouchella</taxon>
    </lineage>
</organism>
<accession>A0A1G6IZ38</accession>
<evidence type="ECO:0000256" key="6">
    <source>
        <dbReference type="ARBA" id="ARBA00022741"/>
    </source>
</evidence>
<dbReference type="InterPro" id="IPR050736">
    <property type="entry name" value="Sensor_HK_Regulatory"/>
</dbReference>
<dbReference type="PRINTS" id="PR00344">
    <property type="entry name" value="BCTRLSENSOR"/>
</dbReference>
<dbReference type="SUPFAM" id="SSF55874">
    <property type="entry name" value="ATPase domain of HSP90 chaperone/DNA topoisomerase II/histidine kinase"/>
    <property type="match status" value="1"/>
</dbReference>
<keyword evidence="11" id="KW-0812">Transmembrane</keyword>
<evidence type="ECO:0000259" key="12">
    <source>
        <dbReference type="PROSITE" id="PS50109"/>
    </source>
</evidence>
<reference evidence="14" key="1">
    <citation type="submission" date="2016-09" db="EMBL/GenBank/DDBJ databases">
        <authorList>
            <person name="Varghese N."/>
            <person name="Submissions S."/>
        </authorList>
    </citation>
    <scope>NUCLEOTIDE SEQUENCE [LARGE SCALE GENOMIC DNA]</scope>
    <source>
        <strain evidence="14">25nlg</strain>
    </source>
</reference>
<evidence type="ECO:0000256" key="10">
    <source>
        <dbReference type="ARBA" id="ARBA00023136"/>
    </source>
</evidence>
<keyword evidence="4" id="KW-0597">Phosphoprotein</keyword>
<dbReference type="PANTHER" id="PTHR43711:SF1">
    <property type="entry name" value="HISTIDINE KINASE 1"/>
    <property type="match status" value="1"/>
</dbReference>
<dbReference type="CDD" id="cd00082">
    <property type="entry name" value="HisKA"/>
    <property type="match status" value="1"/>
</dbReference>
<evidence type="ECO:0000313" key="14">
    <source>
        <dbReference type="Proteomes" id="UP000242662"/>
    </source>
</evidence>
<evidence type="ECO:0000256" key="9">
    <source>
        <dbReference type="ARBA" id="ARBA00023012"/>
    </source>
</evidence>
<sequence length="480" mass="55494">MKLRGQLNMLLLLMAVIPFFATFLFSLQVEKLIDDQSDTLMSSMITAKSVGKALSRFPSVFLDKEKSMSFIHDKKKEDMDIALYSKDRTLIYDSDTSQKQQRHFTPQRMMRDLYKFHSDNTTQVYKEPIFHEDEIVGFFELRFHQQSIKKDTLEVYLISAAFFLLVVAATLFFVQYWFKRNMLRPFALMQQEMEEIGFRKQKVISKPKRRRTRTEVAQLMHDFTTMSARLKIASEQQKKAEENQRRFIGAISHDLRTPLTSIRAYAEGMLVHDEQREAYADVILAKTTHMQRLVDDLLVYSQIKSTSFSLSEKLVDGEELAEVLFDGYKEQWAEFRFEISFFITPCELYADVDRLVQVIDNLVTNAVRYSSRGGVIKLCATNQREALPTYLSEKKEGLYFFVEDEGKGIPLDAQKHLFDSFYQVETARQQTPGTGIGLGLAICKELVEQHGGEIGVKSTVAGGSTFYFMLPCTILREDFV</sequence>
<dbReference type="AlphaFoldDB" id="A0A1G6IZ38"/>
<evidence type="ECO:0000256" key="11">
    <source>
        <dbReference type="SAM" id="Phobius"/>
    </source>
</evidence>
<dbReference type="OrthoDB" id="335833at2"/>
<name>A0A1G6IZ38_9BACI</name>
<dbReference type="PANTHER" id="PTHR43711">
    <property type="entry name" value="TWO-COMPONENT HISTIDINE KINASE"/>
    <property type="match status" value="1"/>
</dbReference>
<dbReference type="InterPro" id="IPR004358">
    <property type="entry name" value="Sig_transdc_His_kin-like_C"/>
</dbReference>
<evidence type="ECO:0000313" key="13">
    <source>
        <dbReference type="EMBL" id="SDC11764.1"/>
    </source>
</evidence>
<dbReference type="SMART" id="SM00387">
    <property type="entry name" value="HATPase_c"/>
    <property type="match status" value="1"/>
</dbReference>
<evidence type="ECO:0000256" key="4">
    <source>
        <dbReference type="ARBA" id="ARBA00022553"/>
    </source>
</evidence>
<dbReference type="EMBL" id="FMYM01000005">
    <property type="protein sequence ID" value="SDC11764.1"/>
    <property type="molecule type" value="Genomic_DNA"/>
</dbReference>
<keyword evidence="9" id="KW-0902">Two-component regulatory system</keyword>
<dbReference type="InterPro" id="IPR005467">
    <property type="entry name" value="His_kinase_dom"/>
</dbReference>
<comment type="subcellular location">
    <subcellularLocation>
        <location evidence="2">Cell membrane</location>
        <topology evidence="2">Multi-pass membrane protein</topology>
    </subcellularLocation>
</comment>
<evidence type="ECO:0000256" key="7">
    <source>
        <dbReference type="ARBA" id="ARBA00022777"/>
    </source>
</evidence>
<dbReference type="Pfam" id="PF02518">
    <property type="entry name" value="HATPase_c"/>
    <property type="match status" value="1"/>
</dbReference>
<dbReference type="CDD" id="cd00075">
    <property type="entry name" value="HATPase"/>
    <property type="match status" value="1"/>
</dbReference>
<dbReference type="SMART" id="SM00388">
    <property type="entry name" value="HisKA"/>
    <property type="match status" value="1"/>
</dbReference>
<dbReference type="STRING" id="1464122.SAMN05421737_105207"/>
<protein>
    <recommendedName>
        <fullName evidence="3">histidine kinase</fullName>
        <ecNumber evidence="3">2.7.13.3</ecNumber>
    </recommendedName>
</protein>
<evidence type="ECO:0000256" key="8">
    <source>
        <dbReference type="ARBA" id="ARBA00022840"/>
    </source>
</evidence>
<dbReference type="RefSeq" id="WP_090775554.1">
    <property type="nucleotide sequence ID" value="NZ_FMYM01000005.1"/>
</dbReference>
<dbReference type="FunFam" id="3.30.565.10:FF:000006">
    <property type="entry name" value="Sensor histidine kinase WalK"/>
    <property type="match status" value="1"/>
</dbReference>
<dbReference type="SUPFAM" id="SSF47384">
    <property type="entry name" value="Homodimeric domain of signal transducing histidine kinase"/>
    <property type="match status" value="1"/>
</dbReference>
<dbReference type="Gene3D" id="6.10.340.10">
    <property type="match status" value="1"/>
</dbReference>